<dbReference type="InterPro" id="IPR050855">
    <property type="entry name" value="NDM-1-like"/>
</dbReference>
<dbReference type="EMBL" id="VFPA01000005">
    <property type="protein sequence ID" value="TQM04192.1"/>
    <property type="molecule type" value="Genomic_DNA"/>
</dbReference>
<keyword evidence="2" id="KW-0378">Hydrolase</keyword>
<evidence type="ECO:0000313" key="2">
    <source>
        <dbReference type="EMBL" id="TQM04192.1"/>
    </source>
</evidence>
<dbReference type="SMART" id="SM00849">
    <property type="entry name" value="Lactamase_B"/>
    <property type="match status" value="1"/>
</dbReference>
<dbReference type="Pfam" id="PF00753">
    <property type="entry name" value="Lactamase_B"/>
    <property type="match status" value="1"/>
</dbReference>
<dbReference type="Gene3D" id="3.60.15.10">
    <property type="entry name" value="Ribonuclease Z/Hydroxyacylglutathione hydrolase-like"/>
    <property type="match status" value="1"/>
</dbReference>
<dbReference type="PANTHER" id="PTHR42951">
    <property type="entry name" value="METALLO-BETA-LACTAMASE DOMAIN-CONTAINING"/>
    <property type="match status" value="1"/>
</dbReference>
<accession>A0A543D4E6</accession>
<protein>
    <submittedName>
        <fullName evidence="2">Glyoxylase-like metal-dependent hydrolase (Beta-lactamase superfamily II)</fullName>
    </submittedName>
</protein>
<keyword evidence="3" id="KW-1185">Reference proteome</keyword>
<dbReference type="InterPro" id="IPR036866">
    <property type="entry name" value="RibonucZ/Hydroxyglut_hydro"/>
</dbReference>
<comment type="caution">
    <text evidence="2">The sequence shown here is derived from an EMBL/GenBank/DDBJ whole genome shotgun (WGS) entry which is preliminary data.</text>
</comment>
<sequence length="242" mass="25025">MAPPPAVAIAPGVFRIPTVGSAATNSFALLDDDGSVTLVDTGVRSAPPKIVAGLAALGKHPSDVQRIVLTHAHPDHAGGAADMAARTGAPVAVHEGDAGFAEAGTSPPNDTSTATGRLFARLPGGGFPPVPVGERLTDGQVLDVAGGLRVVATPGHSPGHVSLLHEPSRTLITGDAIFNVLGVRYSPRMLCSDFRLCRRTAHVLGELEYERAGFTHGPEIVDGARESVRRFLAKAVTRHTPE</sequence>
<dbReference type="InterPro" id="IPR001279">
    <property type="entry name" value="Metallo-B-lactamas"/>
</dbReference>
<dbReference type="RefSeq" id="WP_142061357.1">
    <property type="nucleotide sequence ID" value="NZ_VFPA01000005.1"/>
</dbReference>
<dbReference type="GO" id="GO:0016787">
    <property type="term" value="F:hydrolase activity"/>
    <property type="evidence" value="ECO:0007669"/>
    <property type="project" value="UniProtKB-KW"/>
</dbReference>
<evidence type="ECO:0000313" key="3">
    <source>
        <dbReference type="Proteomes" id="UP000315677"/>
    </source>
</evidence>
<reference evidence="2 3" key="1">
    <citation type="submission" date="2019-06" db="EMBL/GenBank/DDBJ databases">
        <title>Sequencing the genomes of 1000 actinobacteria strains.</title>
        <authorList>
            <person name="Klenk H.-P."/>
        </authorList>
    </citation>
    <scope>NUCLEOTIDE SEQUENCE [LARGE SCALE GENOMIC DNA]</scope>
    <source>
        <strain evidence="2 3">DSM 45301</strain>
    </source>
</reference>
<gene>
    <name evidence="2" type="ORF">FB558_7223</name>
</gene>
<dbReference type="Proteomes" id="UP000315677">
    <property type="component" value="Unassembled WGS sequence"/>
</dbReference>
<dbReference type="AlphaFoldDB" id="A0A543D4E6"/>
<name>A0A543D4E6_9PSEU</name>
<organism evidence="2 3">
    <name type="scientific">Pseudonocardia kunmingensis</name>
    <dbReference type="NCBI Taxonomy" id="630975"/>
    <lineage>
        <taxon>Bacteria</taxon>
        <taxon>Bacillati</taxon>
        <taxon>Actinomycetota</taxon>
        <taxon>Actinomycetes</taxon>
        <taxon>Pseudonocardiales</taxon>
        <taxon>Pseudonocardiaceae</taxon>
        <taxon>Pseudonocardia</taxon>
    </lineage>
</organism>
<dbReference type="PANTHER" id="PTHR42951:SF17">
    <property type="entry name" value="METALLO-BETA-LACTAMASE DOMAIN-CONTAINING PROTEIN"/>
    <property type="match status" value="1"/>
</dbReference>
<evidence type="ECO:0000259" key="1">
    <source>
        <dbReference type="SMART" id="SM00849"/>
    </source>
</evidence>
<feature type="domain" description="Metallo-beta-lactamase" evidence="1">
    <location>
        <begin position="23"/>
        <end position="216"/>
    </location>
</feature>
<proteinExistence type="predicted"/>
<dbReference type="OrthoDB" id="2971563at2"/>
<dbReference type="SUPFAM" id="SSF56281">
    <property type="entry name" value="Metallo-hydrolase/oxidoreductase"/>
    <property type="match status" value="1"/>
</dbReference>
<dbReference type="CDD" id="cd07721">
    <property type="entry name" value="yflN-like_MBL-fold"/>
    <property type="match status" value="1"/>
</dbReference>